<feature type="transmembrane region" description="Helical" evidence="8">
    <location>
        <begin position="352"/>
        <end position="370"/>
    </location>
</feature>
<dbReference type="PANTHER" id="PTHR30047:SF7">
    <property type="entry name" value="HIGH-AFFINITY CHOLINE TRANSPORT PROTEIN"/>
    <property type="match status" value="1"/>
</dbReference>
<dbReference type="GO" id="GO:0022857">
    <property type="term" value="F:transmembrane transporter activity"/>
    <property type="evidence" value="ECO:0007669"/>
    <property type="project" value="InterPro"/>
</dbReference>
<feature type="transmembrane region" description="Helical" evidence="8">
    <location>
        <begin position="323"/>
        <end position="340"/>
    </location>
</feature>
<keyword evidence="7 8" id="KW-0472">Membrane</keyword>
<evidence type="ECO:0000256" key="7">
    <source>
        <dbReference type="ARBA" id="ARBA00023136"/>
    </source>
</evidence>
<dbReference type="PROSITE" id="PS01303">
    <property type="entry name" value="BCCT"/>
    <property type="match status" value="1"/>
</dbReference>
<keyword evidence="5 8" id="KW-0812">Transmembrane</keyword>
<evidence type="ECO:0000256" key="4">
    <source>
        <dbReference type="ARBA" id="ARBA00022475"/>
    </source>
</evidence>
<feature type="transmembrane region" description="Helical" evidence="8">
    <location>
        <begin position="480"/>
        <end position="503"/>
    </location>
</feature>
<keyword evidence="12" id="KW-1185">Reference proteome</keyword>
<feature type="transmembrane region" description="Helical" evidence="8">
    <location>
        <begin position="266"/>
        <end position="290"/>
    </location>
</feature>
<evidence type="ECO:0000313" key="12">
    <source>
        <dbReference type="Proteomes" id="UP001154259"/>
    </source>
</evidence>
<dbReference type="InterPro" id="IPR000060">
    <property type="entry name" value="BCCT_transptr"/>
</dbReference>
<dbReference type="Proteomes" id="UP001154259">
    <property type="component" value="Unassembled WGS sequence"/>
</dbReference>
<feature type="transmembrane region" description="Helical" evidence="8">
    <location>
        <begin position="56"/>
        <end position="74"/>
    </location>
</feature>
<dbReference type="NCBIfam" id="TIGR00842">
    <property type="entry name" value="bcct"/>
    <property type="match status" value="1"/>
</dbReference>
<organism evidence="10 11">
    <name type="scientific">Commensalibacter communis</name>
    <dbReference type="NCBI Taxonomy" id="2972786"/>
    <lineage>
        <taxon>Bacteria</taxon>
        <taxon>Pseudomonadati</taxon>
        <taxon>Pseudomonadota</taxon>
        <taxon>Alphaproteobacteria</taxon>
        <taxon>Acetobacterales</taxon>
        <taxon>Acetobacteraceae</taxon>
    </lineage>
</organism>
<feature type="transmembrane region" description="Helical" evidence="8">
    <location>
        <begin position="411"/>
        <end position="439"/>
    </location>
</feature>
<dbReference type="EMBL" id="CAMXCM010000001">
    <property type="protein sequence ID" value="CAI3935468.1"/>
    <property type="molecule type" value="Genomic_DNA"/>
</dbReference>
<keyword evidence="6 8" id="KW-1133">Transmembrane helix</keyword>
<proteinExistence type="inferred from homology"/>
<evidence type="ECO:0000256" key="8">
    <source>
        <dbReference type="SAM" id="Phobius"/>
    </source>
</evidence>
<keyword evidence="4" id="KW-1003">Cell membrane</keyword>
<feature type="transmembrane region" description="Helical" evidence="8">
    <location>
        <begin position="12"/>
        <end position="35"/>
    </location>
</feature>
<feature type="transmembrane region" description="Helical" evidence="8">
    <location>
        <begin position="233"/>
        <end position="254"/>
    </location>
</feature>
<evidence type="ECO:0000313" key="9">
    <source>
        <dbReference type="EMBL" id="CAI3925338.1"/>
    </source>
</evidence>
<comment type="subcellular location">
    <subcellularLocation>
        <location evidence="1">Cell membrane</location>
        <topology evidence="1">Multi-pass membrane protein</topology>
    </subcellularLocation>
</comment>
<dbReference type="Pfam" id="PF02028">
    <property type="entry name" value="BCCT"/>
    <property type="match status" value="1"/>
</dbReference>
<dbReference type="GO" id="GO:0005886">
    <property type="term" value="C:plasma membrane"/>
    <property type="evidence" value="ECO:0007669"/>
    <property type="project" value="UniProtKB-SubCell"/>
</dbReference>
<protein>
    <submittedName>
        <fullName evidence="9 10">Choline-glycine betaine transporter (BetT)</fullName>
    </submittedName>
</protein>
<dbReference type="PANTHER" id="PTHR30047">
    <property type="entry name" value="HIGH-AFFINITY CHOLINE TRANSPORT PROTEIN-RELATED"/>
    <property type="match status" value="1"/>
</dbReference>
<gene>
    <name evidence="9" type="ORF">R53529_LOCUS192</name>
    <name evidence="10" type="ORF">R53530_LOCUS909</name>
</gene>
<evidence type="ECO:0000313" key="10">
    <source>
        <dbReference type="EMBL" id="CAI3935468.1"/>
    </source>
</evidence>
<accession>A0A9W4TLS1</accession>
<sequence length="526" mass="58176">MPHDVVSRDKTGLNLLVFLGSAVSITLFGIAFVLFPDICANILQWSQRQANHFFGWYYILVVISCLGFVIWLGFSKYGSVPLGKDDDRPEFGYLAWTSMLFSAGIGIALLYYGTAEPLDHFLRPPEGVPGTRDAARQAMVYTFLHWGVHGWALYALVGITIGYFGFRLNFPLALRSALYPIFGNKIYGIIGDLVDGFGILATVTSLVTNLGIGALVILSGVNFVFPEIANNHFNLVVVVIAMMMVATITAVVRIDKGLAILSNVNIRMLCLLLLFVFFTGPTTHLINALVQNVGDYLSQFVKQSFNLYTYNNKASDWLADWTIFYWAWWIAWAPFVGLFIARISKGRTIREVTLGVCLIPLGFTLAWLSIFGNSAIELVFQQGQTGLGQLALTDQALSLFKFLEFLPLNPYVAFIVIIMCFILFLSPVGSGTMMVASLSTKGKTNDEDSPVWLRIFWSIVITIVSISLLLAGSFGAMQNGVVLCGLPFSAILLLYIYGLATALKRDPLFADKNITNELDQQEKVKD</sequence>
<evidence type="ECO:0000313" key="11">
    <source>
        <dbReference type="Proteomes" id="UP001154255"/>
    </source>
</evidence>
<evidence type="ECO:0000256" key="1">
    <source>
        <dbReference type="ARBA" id="ARBA00004651"/>
    </source>
</evidence>
<evidence type="ECO:0000256" key="3">
    <source>
        <dbReference type="ARBA" id="ARBA00022448"/>
    </source>
</evidence>
<keyword evidence="3" id="KW-0813">Transport</keyword>
<name>A0A9W4TLS1_9PROT</name>
<feature type="transmembrane region" description="Helical" evidence="8">
    <location>
        <begin position="146"/>
        <end position="166"/>
    </location>
</feature>
<evidence type="ECO:0000256" key="5">
    <source>
        <dbReference type="ARBA" id="ARBA00022692"/>
    </source>
</evidence>
<comment type="caution">
    <text evidence="10">The sequence shown here is derived from an EMBL/GenBank/DDBJ whole genome shotgun (WGS) entry which is preliminary data.</text>
</comment>
<reference evidence="10" key="1">
    <citation type="submission" date="2022-10" db="EMBL/GenBank/DDBJ databases">
        <authorList>
            <person name="Botero Cardona J."/>
        </authorList>
    </citation>
    <scope>NUCLEOTIDE SEQUENCE</scope>
    <source>
        <strain evidence="10">LMG 31819</strain>
        <strain evidence="9">R-53529</strain>
    </source>
</reference>
<comment type="similarity">
    <text evidence="2">Belongs to the BCCT transporter (TC 2.A.15) family.</text>
</comment>
<dbReference type="AlphaFoldDB" id="A0A9W4TLS1"/>
<feature type="transmembrane region" description="Helical" evidence="8">
    <location>
        <begin position="197"/>
        <end position="221"/>
    </location>
</feature>
<evidence type="ECO:0000256" key="6">
    <source>
        <dbReference type="ARBA" id="ARBA00022989"/>
    </source>
</evidence>
<dbReference type="EMBL" id="CAMXCS010000001">
    <property type="protein sequence ID" value="CAI3925338.1"/>
    <property type="molecule type" value="Genomic_DNA"/>
</dbReference>
<evidence type="ECO:0000256" key="2">
    <source>
        <dbReference type="ARBA" id="ARBA00005658"/>
    </source>
</evidence>
<dbReference type="RefSeq" id="WP_271788648.1">
    <property type="nucleotide sequence ID" value="NZ_CAMXCJ010000002.1"/>
</dbReference>
<dbReference type="Proteomes" id="UP001154255">
    <property type="component" value="Unassembled WGS sequence"/>
</dbReference>
<feature type="transmembrane region" description="Helical" evidence="8">
    <location>
        <begin position="451"/>
        <end position="474"/>
    </location>
</feature>
<feature type="transmembrane region" description="Helical" evidence="8">
    <location>
        <begin position="94"/>
        <end position="113"/>
    </location>
</feature>
<dbReference type="InterPro" id="IPR018093">
    <property type="entry name" value="BCCT_CS"/>
</dbReference>